<proteinExistence type="predicted"/>
<gene>
    <name evidence="1" type="ORF">ACFFTP_27470</name>
</gene>
<accession>A0ABV5QWL4</accession>
<dbReference type="EMBL" id="JBHMCT010000019">
    <property type="protein sequence ID" value="MFB9557913.1"/>
    <property type="molecule type" value="Genomic_DNA"/>
</dbReference>
<evidence type="ECO:0000313" key="2">
    <source>
        <dbReference type="Proteomes" id="UP001589716"/>
    </source>
</evidence>
<name>A0ABV5QWL4_9ACTN</name>
<keyword evidence="2" id="KW-1185">Reference proteome</keyword>
<sequence>MLHLVAHPADALTVTRADVQDPLADPGRSLTVVSLAPGGPDAAAHLLDALGRGEPWHRRGERLADGTALEVHTLASAPRVEVCFADAAEVSRPEAAAELTGRVLALLERFPASVLRTTDPDPGHVAWDGETATHVDHPEHAAVAQAALEAVRLRAGAADATGLVVECFRATGACDAPATRALGVPRYAGRRLWLTRGADGRLTAYAAVGGGVARWTETEPGGPGWTVEQLPGTPSLLPVLSVAQSPEGWVHLVSLRRTPARGGGARVEVMHAVQYQTGRPVGQWRSLGSPNGDHPVKSREVGVPCVIVDAEGSPHLFARNFGRGVSSRTQARNGSWGPWVDRGGAGVTDGLAAVLDEQGRPEVYAPSEEGVIRWHRAPDSAGTDLVRSPHLLPLLPVPGSSLAAQPTGPRRVTVYGSDLRDGALWALRTDGVTTRIGGVGGAGTTLVRHAIDGYDCTVLLQRAPDGETAVAAFATDHEPVDVWWERTGGQGVREPAAAVDAYGRIVVASLDPDGRLRVARQDTAVPGLLLGRWMTV</sequence>
<comment type="caution">
    <text evidence="1">The sequence shown here is derived from an EMBL/GenBank/DDBJ whole genome shotgun (WGS) entry which is preliminary data.</text>
</comment>
<organism evidence="1 2">
    <name type="scientific">Streptomyces roseoviridis</name>
    <dbReference type="NCBI Taxonomy" id="67361"/>
    <lineage>
        <taxon>Bacteria</taxon>
        <taxon>Bacillati</taxon>
        <taxon>Actinomycetota</taxon>
        <taxon>Actinomycetes</taxon>
        <taxon>Kitasatosporales</taxon>
        <taxon>Streptomycetaceae</taxon>
        <taxon>Streptomyces</taxon>
    </lineage>
</organism>
<dbReference type="Proteomes" id="UP001589716">
    <property type="component" value="Unassembled WGS sequence"/>
</dbReference>
<evidence type="ECO:0000313" key="1">
    <source>
        <dbReference type="EMBL" id="MFB9557913.1"/>
    </source>
</evidence>
<protein>
    <submittedName>
        <fullName evidence="1">Uncharacterized protein</fullName>
    </submittedName>
</protein>
<reference evidence="1 2" key="1">
    <citation type="submission" date="2024-09" db="EMBL/GenBank/DDBJ databases">
        <authorList>
            <person name="Sun Q."/>
            <person name="Mori K."/>
        </authorList>
    </citation>
    <scope>NUCLEOTIDE SEQUENCE [LARGE SCALE GENOMIC DNA]</scope>
    <source>
        <strain evidence="1 2">JCM 4414</strain>
    </source>
</reference>
<dbReference type="SUPFAM" id="SSF89372">
    <property type="entry name" value="Fucose-specific lectin"/>
    <property type="match status" value="1"/>
</dbReference>